<feature type="domain" description="N-acetyltransferase" evidence="2">
    <location>
        <begin position="160"/>
        <end position="332"/>
    </location>
</feature>
<dbReference type="GO" id="GO:0006950">
    <property type="term" value="P:response to stress"/>
    <property type="evidence" value="ECO:0007669"/>
    <property type="project" value="TreeGrafter"/>
</dbReference>
<dbReference type="SUPFAM" id="SSF55729">
    <property type="entry name" value="Acyl-CoA N-acyltransferases (Nat)"/>
    <property type="match status" value="1"/>
</dbReference>
<dbReference type="Gene3D" id="3.40.630.30">
    <property type="match status" value="1"/>
</dbReference>
<evidence type="ECO:0000259" key="2">
    <source>
        <dbReference type="PROSITE" id="PS51186"/>
    </source>
</evidence>
<proteinExistence type="predicted"/>
<feature type="domain" description="HTH marR-type" evidence="1">
    <location>
        <begin position="9"/>
        <end position="147"/>
    </location>
</feature>
<dbReference type="PANTHER" id="PTHR33164:SF43">
    <property type="entry name" value="HTH-TYPE TRANSCRIPTIONAL REPRESSOR YETL"/>
    <property type="match status" value="1"/>
</dbReference>
<dbReference type="CDD" id="cd00090">
    <property type="entry name" value="HTH_ARSR"/>
    <property type="match status" value="1"/>
</dbReference>
<dbReference type="InterPro" id="IPR036388">
    <property type="entry name" value="WH-like_DNA-bd_sf"/>
</dbReference>
<dbReference type="CDD" id="cd04301">
    <property type="entry name" value="NAT_SF"/>
    <property type="match status" value="1"/>
</dbReference>
<dbReference type="GO" id="GO:0016747">
    <property type="term" value="F:acyltransferase activity, transferring groups other than amino-acyl groups"/>
    <property type="evidence" value="ECO:0007669"/>
    <property type="project" value="InterPro"/>
</dbReference>
<dbReference type="InterPro" id="IPR036390">
    <property type="entry name" value="WH_DNA-bd_sf"/>
</dbReference>
<dbReference type="RefSeq" id="WP_060739769.1">
    <property type="nucleotide sequence ID" value="NZ_CP012831.1"/>
</dbReference>
<organism evidence="3 4">
    <name type="scientific">Pseudomonas fluorescens</name>
    <dbReference type="NCBI Taxonomy" id="294"/>
    <lineage>
        <taxon>Bacteria</taxon>
        <taxon>Pseudomonadati</taxon>
        <taxon>Pseudomonadota</taxon>
        <taxon>Gammaproteobacteria</taxon>
        <taxon>Pseudomonadales</taxon>
        <taxon>Pseudomonadaceae</taxon>
        <taxon>Pseudomonas</taxon>
    </lineage>
</organism>
<protein>
    <recommendedName>
        <fullName evidence="5">GNAT family N-acetyltransferase</fullName>
    </recommendedName>
</protein>
<name>A0A0N9WUK2_PSEFL</name>
<dbReference type="GO" id="GO:0003700">
    <property type="term" value="F:DNA-binding transcription factor activity"/>
    <property type="evidence" value="ECO:0007669"/>
    <property type="project" value="InterPro"/>
</dbReference>
<dbReference type="OrthoDB" id="8906692at2"/>
<reference evidence="4" key="1">
    <citation type="submission" date="2015-09" db="EMBL/GenBank/DDBJ databases">
        <title>Whole genome sequence of Pseudomonas fluorescens FW300-N2C3.</title>
        <authorList>
            <person name="Ray J."/>
            <person name="Melnyk R."/>
            <person name="Deutschbauer A."/>
        </authorList>
    </citation>
    <scope>NUCLEOTIDE SEQUENCE [LARGE SCALE GENOMIC DNA]</scope>
    <source>
        <strain evidence="4">FW300-N2C3</strain>
    </source>
</reference>
<dbReference type="InterPro" id="IPR000182">
    <property type="entry name" value="GNAT_dom"/>
</dbReference>
<dbReference type="InterPro" id="IPR016181">
    <property type="entry name" value="Acyl_CoA_acyltransferase"/>
</dbReference>
<sequence>MDILREMPHVFLGSRLKRLAEQMQADASLLASDVGTLVPPGLFPVLVLLDGSKGCTVGDLARAIRVSQPAMTKSVNRLTDEGLVVSSRGEKDKRQSLVELTEAGRAAVDQGRQVVWPLIDIVVRDLLAGMSGPFLEQLDTLENRLAEESLAERVDRLNPVSLRPACDADVAGVVLLLNRAYRGEGEGAGWTTETGLISGDRISETTLRTEIAQKPLASLLVWKKRENILGCVWVEPVQAGTWYLGSLAIDPKKQNAQCGRRLLAAAEQWCQSRGAECIHMTVLEARDTLIKWYERRGYCKTGETEPFPYDDDRFGVPIRPGLQFEVMKKVLETSAIHSMHQVLNT</sequence>
<dbReference type="Pfam" id="PF00583">
    <property type="entry name" value="Acetyltransf_1"/>
    <property type="match status" value="1"/>
</dbReference>
<evidence type="ECO:0000259" key="1">
    <source>
        <dbReference type="PROSITE" id="PS50995"/>
    </source>
</evidence>
<dbReference type="AlphaFoldDB" id="A0A0N9WUK2"/>
<dbReference type="InterPro" id="IPR039422">
    <property type="entry name" value="MarR/SlyA-like"/>
</dbReference>
<evidence type="ECO:0000313" key="3">
    <source>
        <dbReference type="EMBL" id="ALI07267.1"/>
    </source>
</evidence>
<accession>A0A0N9WUK2</accession>
<dbReference type="InterPro" id="IPR000835">
    <property type="entry name" value="HTH_MarR-typ"/>
</dbReference>
<dbReference type="InterPro" id="IPR011991">
    <property type="entry name" value="ArsR-like_HTH"/>
</dbReference>
<dbReference type="SMART" id="SM00347">
    <property type="entry name" value="HTH_MARR"/>
    <property type="match status" value="1"/>
</dbReference>
<dbReference type="Proteomes" id="UP000059425">
    <property type="component" value="Chromosome"/>
</dbReference>
<dbReference type="PROSITE" id="PS51186">
    <property type="entry name" value="GNAT"/>
    <property type="match status" value="1"/>
</dbReference>
<gene>
    <name evidence="3" type="ORF">AO356_10730</name>
</gene>
<evidence type="ECO:0008006" key="5">
    <source>
        <dbReference type="Google" id="ProtNLM"/>
    </source>
</evidence>
<dbReference type="PROSITE" id="PS50995">
    <property type="entry name" value="HTH_MARR_2"/>
    <property type="match status" value="1"/>
</dbReference>
<dbReference type="Pfam" id="PF12802">
    <property type="entry name" value="MarR_2"/>
    <property type="match status" value="1"/>
</dbReference>
<dbReference type="EMBL" id="CP012831">
    <property type="protein sequence ID" value="ALI07267.1"/>
    <property type="molecule type" value="Genomic_DNA"/>
</dbReference>
<reference evidence="3 4" key="2">
    <citation type="journal article" date="2018" name="Nature">
        <title>Mutant phenotypes for thousands of bacterial genes of unknown function.</title>
        <authorList>
            <person name="Price M.N."/>
            <person name="Wetmore K.M."/>
            <person name="Waters R.J."/>
            <person name="Callaghan M."/>
            <person name="Ray J."/>
            <person name="Liu H."/>
            <person name="Kuehl J.V."/>
            <person name="Melnyk R.A."/>
            <person name="Lamson J.S."/>
            <person name="Suh Y."/>
            <person name="Carlson H.K."/>
            <person name="Esquivel Z."/>
            <person name="Sadeeshkumar H."/>
            <person name="Chakraborty R."/>
            <person name="Zane G.M."/>
            <person name="Rubin B.E."/>
            <person name="Wall J.D."/>
            <person name="Visel A."/>
            <person name="Bristow J."/>
            <person name="Blow M.J."/>
            <person name="Arkin A.P."/>
            <person name="Deutschbauer A.M."/>
        </authorList>
    </citation>
    <scope>NUCLEOTIDE SEQUENCE [LARGE SCALE GENOMIC DNA]</scope>
    <source>
        <strain evidence="3 4">FW300-N2C3</strain>
    </source>
</reference>
<evidence type="ECO:0000313" key="4">
    <source>
        <dbReference type="Proteomes" id="UP000059425"/>
    </source>
</evidence>
<dbReference type="PANTHER" id="PTHR33164">
    <property type="entry name" value="TRANSCRIPTIONAL REGULATOR, MARR FAMILY"/>
    <property type="match status" value="1"/>
</dbReference>
<dbReference type="Gene3D" id="1.10.10.10">
    <property type="entry name" value="Winged helix-like DNA-binding domain superfamily/Winged helix DNA-binding domain"/>
    <property type="match status" value="1"/>
</dbReference>
<dbReference type="SUPFAM" id="SSF46785">
    <property type="entry name" value="Winged helix' DNA-binding domain"/>
    <property type="match status" value="1"/>
</dbReference>